<dbReference type="OrthoDB" id="4137935at2"/>
<dbReference type="GO" id="GO:0015074">
    <property type="term" value="P:DNA integration"/>
    <property type="evidence" value="ECO:0007669"/>
    <property type="project" value="InterPro"/>
</dbReference>
<keyword evidence="1" id="KW-0233">DNA recombination</keyword>
<dbReference type="RefSeq" id="WP_141243203.1">
    <property type="nucleotide sequence ID" value="NZ_FRDM01000076.1"/>
</dbReference>
<evidence type="ECO:0000313" key="3">
    <source>
        <dbReference type="EMBL" id="SHN88994.1"/>
    </source>
</evidence>
<dbReference type="GO" id="GO:0003677">
    <property type="term" value="F:DNA binding"/>
    <property type="evidence" value="ECO:0007669"/>
    <property type="project" value="InterPro"/>
</dbReference>
<feature type="domain" description="Tyr recombinase" evidence="2">
    <location>
        <begin position="1"/>
        <end position="147"/>
    </location>
</feature>
<dbReference type="AlphaFoldDB" id="A0A1M7V1A4"/>
<evidence type="ECO:0000256" key="1">
    <source>
        <dbReference type="ARBA" id="ARBA00023172"/>
    </source>
</evidence>
<evidence type="ECO:0000259" key="2">
    <source>
        <dbReference type="PROSITE" id="PS51898"/>
    </source>
</evidence>
<dbReference type="CDD" id="cd00397">
    <property type="entry name" value="DNA_BRE_C"/>
    <property type="match status" value="1"/>
</dbReference>
<proteinExistence type="predicted"/>
<dbReference type="GO" id="GO:0006310">
    <property type="term" value="P:DNA recombination"/>
    <property type="evidence" value="ECO:0007669"/>
    <property type="project" value="UniProtKB-KW"/>
</dbReference>
<dbReference type="PROSITE" id="PS51898">
    <property type="entry name" value="TYR_RECOMBINASE"/>
    <property type="match status" value="1"/>
</dbReference>
<name>A0A1M7V1A4_9ACTN</name>
<sequence length="155" mass="17236">FFTGSRIAEVLGADVRDYRTDHGHRVLRIRRKGGKIASAVLPAPAIRALDTLIGERTSGPIFLNHDGTGRYPYRSVHSQLRRLAHAAGVASADLTKPHTFRHAFATEALSRGVPLQDVQDALGHADPRTTRRYDRGRHNLDRSPAYKLAEVLRRS</sequence>
<dbReference type="SUPFAM" id="SSF56349">
    <property type="entry name" value="DNA breaking-rejoining enzymes"/>
    <property type="match status" value="1"/>
</dbReference>
<dbReference type="Gene3D" id="1.10.443.10">
    <property type="entry name" value="Intergrase catalytic core"/>
    <property type="match status" value="1"/>
</dbReference>
<dbReference type="PANTHER" id="PTHR30349">
    <property type="entry name" value="PHAGE INTEGRASE-RELATED"/>
    <property type="match status" value="1"/>
</dbReference>
<protein>
    <submittedName>
        <fullName evidence="3">Phage integrase family protein</fullName>
    </submittedName>
</protein>
<dbReference type="InterPro" id="IPR011010">
    <property type="entry name" value="DNA_brk_join_enz"/>
</dbReference>
<gene>
    <name evidence="3" type="ORF">SAMN05660350_04986</name>
</gene>
<dbReference type="Pfam" id="PF00589">
    <property type="entry name" value="Phage_integrase"/>
    <property type="match status" value="1"/>
</dbReference>
<organism evidence="3 4">
    <name type="scientific">Geodermatophilus obscurus</name>
    <dbReference type="NCBI Taxonomy" id="1861"/>
    <lineage>
        <taxon>Bacteria</taxon>
        <taxon>Bacillati</taxon>
        <taxon>Actinomycetota</taxon>
        <taxon>Actinomycetes</taxon>
        <taxon>Geodermatophilales</taxon>
        <taxon>Geodermatophilaceae</taxon>
        <taxon>Geodermatophilus</taxon>
    </lineage>
</organism>
<reference evidence="3 4" key="1">
    <citation type="submission" date="2016-12" db="EMBL/GenBank/DDBJ databases">
        <authorList>
            <person name="Song W.-J."/>
            <person name="Kurnit D.M."/>
        </authorList>
    </citation>
    <scope>NUCLEOTIDE SEQUENCE [LARGE SCALE GENOMIC DNA]</scope>
    <source>
        <strain evidence="3 4">DSM 43162</strain>
    </source>
</reference>
<feature type="non-terminal residue" evidence="3">
    <location>
        <position position="1"/>
    </location>
</feature>
<accession>A0A1M7V1A4</accession>
<dbReference type="InterPro" id="IPR050090">
    <property type="entry name" value="Tyrosine_recombinase_XerCD"/>
</dbReference>
<dbReference type="InterPro" id="IPR013762">
    <property type="entry name" value="Integrase-like_cat_sf"/>
</dbReference>
<dbReference type="PANTHER" id="PTHR30349:SF81">
    <property type="entry name" value="TYROSINE RECOMBINASE XERC"/>
    <property type="match status" value="1"/>
</dbReference>
<dbReference type="Proteomes" id="UP000184428">
    <property type="component" value="Unassembled WGS sequence"/>
</dbReference>
<dbReference type="InterPro" id="IPR002104">
    <property type="entry name" value="Integrase_catalytic"/>
</dbReference>
<evidence type="ECO:0000313" key="4">
    <source>
        <dbReference type="Proteomes" id="UP000184428"/>
    </source>
</evidence>
<dbReference type="EMBL" id="FRDM01000076">
    <property type="protein sequence ID" value="SHN88994.1"/>
    <property type="molecule type" value="Genomic_DNA"/>
</dbReference>